<organism evidence="3 4">
    <name type="scientific">Winogradskyella echinorum</name>
    <dbReference type="NCBI Taxonomy" id="538189"/>
    <lineage>
        <taxon>Bacteria</taxon>
        <taxon>Pseudomonadati</taxon>
        <taxon>Bacteroidota</taxon>
        <taxon>Flavobacteriia</taxon>
        <taxon>Flavobacteriales</taxon>
        <taxon>Flavobacteriaceae</taxon>
        <taxon>Winogradskyella</taxon>
    </lineage>
</organism>
<dbReference type="EMBL" id="JACOME010000003">
    <property type="protein sequence ID" value="MBC3847328.1"/>
    <property type="molecule type" value="Genomic_DNA"/>
</dbReference>
<dbReference type="InterPro" id="IPR051122">
    <property type="entry name" value="SDR_DHRS6-like"/>
</dbReference>
<comment type="similarity">
    <text evidence="1">Belongs to the short-chain dehydrogenases/reductases (SDR) family.</text>
</comment>
<comment type="caution">
    <text evidence="3">The sequence shown here is derived from an EMBL/GenBank/DDBJ whole genome shotgun (WGS) entry which is preliminary data.</text>
</comment>
<dbReference type="RefSeq" id="WP_186846436.1">
    <property type="nucleotide sequence ID" value="NZ_JACOME010000003.1"/>
</dbReference>
<evidence type="ECO:0000256" key="1">
    <source>
        <dbReference type="ARBA" id="ARBA00006484"/>
    </source>
</evidence>
<name>A0ABR6Y3L7_9FLAO</name>
<dbReference type="PRINTS" id="PR00080">
    <property type="entry name" value="SDRFAMILY"/>
</dbReference>
<proteinExistence type="inferred from homology"/>
<evidence type="ECO:0000313" key="4">
    <source>
        <dbReference type="Proteomes" id="UP000607435"/>
    </source>
</evidence>
<dbReference type="CDD" id="cd05233">
    <property type="entry name" value="SDR_c"/>
    <property type="match status" value="1"/>
</dbReference>
<evidence type="ECO:0000313" key="3">
    <source>
        <dbReference type="EMBL" id="MBC3847328.1"/>
    </source>
</evidence>
<keyword evidence="4" id="KW-1185">Reference proteome</keyword>
<dbReference type="PRINTS" id="PR00081">
    <property type="entry name" value="GDHRDH"/>
</dbReference>
<sequence>MKLNNKVAIVTGGVSGIGLASAQLFKKEGAKVIVNARNEQRLNESKEQFKNEFDSILKADVSKPNEIERLYSQVHNTYGKIDVLYLNAGTGKLMPFEMIDEDAFDYMVDVNFKGIFYGIQKALPFLNDNASIIITTSVTNQMADPYTTAYAATKAAIASLIKTLAASLSPKGIRINAVSPGPVETPIFSKVGIPAEQLPEMMEMVSQKIPIGRIGKVSELANVALFLASDDSSFMTGSEVVCDGGYSL</sequence>
<dbReference type="InterPro" id="IPR020904">
    <property type="entry name" value="Sc_DH/Rdtase_CS"/>
</dbReference>
<dbReference type="InterPro" id="IPR036291">
    <property type="entry name" value="NAD(P)-bd_dom_sf"/>
</dbReference>
<evidence type="ECO:0000256" key="2">
    <source>
        <dbReference type="ARBA" id="ARBA00023002"/>
    </source>
</evidence>
<reference evidence="3 4" key="1">
    <citation type="submission" date="2020-08" db="EMBL/GenBank/DDBJ databases">
        <title>Winogradskyella ouciana sp. nov., isolated from the hadal seawater of the Mariana Trench.</title>
        <authorList>
            <person name="He X."/>
        </authorList>
    </citation>
    <scope>NUCLEOTIDE SEQUENCE [LARGE SCALE GENOMIC DNA]</scope>
    <source>
        <strain evidence="3 4">KCTC 22026</strain>
    </source>
</reference>
<dbReference type="PANTHER" id="PTHR43477">
    <property type="entry name" value="DIHYDROANTICAPSIN 7-DEHYDROGENASE"/>
    <property type="match status" value="1"/>
</dbReference>
<dbReference type="Pfam" id="PF13561">
    <property type="entry name" value="adh_short_C2"/>
    <property type="match status" value="1"/>
</dbReference>
<dbReference type="PANTHER" id="PTHR43477:SF1">
    <property type="entry name" value="DIHYDROANTICAPSIN 7-DEHYDROGENASE"/>
    <property type="match status" value="1"/>
</dbReference>
<keyword evidence="2" id="KW-0560">Oxidoreductase</keyword>
<gene>
    <name evidence="3" type="ORF">H6H04_13100</name>
</gene>
<dbReference type="InterPro" id="IPR002347">
    <property type="entry name" value="SDR_fam"/>
</dbReference>
<protein>
    <submittedName>
        <fullName evidence="3">SDR family oxidoreductase</fullName>
    </submittedName>
</protein>
<dbReference type="Gene3D" id="3.40.50.720">
    <property type="entry name" value="NAD(P)-binding Rossmann-like Domain"/>
    <property type="match status" value="1"/>
</dbReference>
<dbReference type="PROSITE" id="PS00061">
    <property type="entry name" value="ADH_SHORT"/>
    <property type="match status" value="1"/>
</dbReference>
<accession>A0ABR6Y3L7</accession>
<dbReference type="Proteomes" id="UP000607435">
    <property type="component" value="Unassembled WGS sequence"/>
</dbReference>
<dbReference type="SUPFAM" id="SSF51735">
    <property type="entry name" value="NAD(P)-binding Rossmann-fold domains"/>
    <property type="match status" value="1"/>
</dbReference>